<keyword evidence="1" id="KW-0547">Nucleotide-binding</keyword>
<dbReference type="Pfam" id="PF02626">
    <property type="entry name" value="CT_A_B"/>
    <property type="match status" value="1"/>
</dbReference>
<gene>
    <name evidence="6" type="ORF">BBG48_000960</name>
</gene>
<evidence type="ECO:0000256" key="2">
    <source>
        <dbReference type="ARBA" id="ARBA00022801"/>
    </source>
</evidence>
<dbReference type="PANTHER" id="PTHR43309:SF5">
    <property type="entry name" value="5-OXOPROLINASE SUBUNIT C"/>
    <property type="match status" value="1"/>
</dbReference>
<evidence type="ECO:0000256" key="1">
    <source>
        <dbReference type="ARBA" id="ARBA00022741"/>
    </source>
</evidence>
<dbReference type="InterPro" id="IPR003778">
    <property type="entry name" value="CT_A_B"/>
</dbReference>
<evidence type="ECO:0000256" key="4">
    <source>
        <dbReference type="SAM" id="MobiDB-lite"/>
    </source>
</evidence>
<proteinExistence type="predicted"/>
<dbReference type="Gene3D" id="2.40.100.10">
    <property type="entry name" value="Cyclophilin-like"/>
    <property type="match status" value="1"/>
</dbReference>
<keyword evidence="3" id="KW-0067">ATP-binding</keyword>
<dbReference type="GO" id="GO:0016787">
    <property type="term" value="F:hydrolase activity"/>
    <property type="evidence" value="ECO:0007669"/>
    <property type="project" value="UniProtKB-KW"/>
</dbReference>
<dbReference type="GO" id="GO:0005524">
    <property type="term" value="F:ATP binding"/>
    <property type="evidence" value="ECO:0007669"/>
    <property type="project" value="UniProtKB-KW"/>
</dbReference>
<accession>A0A371IPA6</accession>
<dbReference type="EMBL" id="MBEW02000001">
    <property type="protein sequence ID" value="RDY22315.1"/>
    <property type="molecule type" value="Genomic_DNA"/>
</dbReference>
<feature type="domain" description="Carboxyltransferase" evidence="5">
    <location>
        <begin position="24"/>
        <end position="303"/>
    </location>
</feature>
<sequence length="369" mass="40206">MSIKITNPGMQTTLQDAGRWGYQNVGMTVAGAMDLFALRCANILVGNDQNEACLEVLMMGPTIEFDEDETIAVTGGNLSPMLNGQPINNWESIEVKKSDKLSFKGKKSGLRCYIAFSKTIDVPVIMGSKSTFLRGNLGGFEGRKLAKGDELKLGSKAQAKAGKKIDEKYIPTYKKEDTIRFVFGPQDDAFTDEAKETIQKNPYAITAESDRMGYRLDGEKITHKDSADIISDGIVFGSIQVPSHGSPIVMMGDRQTTGGYTKIGTVITPDLSILAQMDPGCKVQFKAISVEEAQKIYEEYETAFEQIKNSLVEVAQPVDAQPSHAESEKASPVSAPKVNAPATNVKFGENSYTTSFNGTTYNITVKQVF</sequence>
<evidence type="ECO:0000256" key="3">
    <source>
        <dbReference type="ARBA" id="ARBA00022840"/>
    </source>
</evidence>
<protein>
    <submittedName>
        <fullName evidence="6">Biotin-dependent carboxyltransferase family protein</fullName>
    </submittedName>
</protein>
<keyword evidence="7" id="KW-1185">Reference proteome</keyword>
<dbReference type="GO" id="GO:0016740">
    <property type="term" value="F:transferase activity"/>
    <property type="evidence" value="ECO:0007669"/>
    <property type="project" value="UniProtKB-KW"/>
</dbReference>
<name>A0A371IPA6_9FIRM</name>
<dbReference type="SMART" id="SM00797">
    <property type="entry name" value="AHS2"/>
    <property type="match status" value="1"/>
</dbReference>
<organism evidence="6 7">
    <name type="scientific">Criibacterium bergeronii</name>
    <dbReference type="NCBI Taxonomy" id="1871336"/>
    <lineage>
        <taxon>Bacteria</taxon>
        <taxon>Bacillati</taxon>
        <taxon>Bacillota</taxon>
        <taxon>Clostridia</taxon>
        <taxon>Peptostreptococcales</taxon>
        <taxon>Filifactoraceae</taxon>
        <taxon>Criibacterium</taxon>
    </lineage>
</organism>
<dbReference type="PANTHER" id="PTHR43309">
    <property type="entry name" value="5-OXOPROLINASE SUBUNIT C"/>
    <property type="match status" value="1"/>
</dbReference>
<evidence type="ECO:0000313" key="7">
    <source>
        <dbReference type="Proteomes" id="UP000093352"/>
    </source>
</evidence>
<dbReference type="RefSeq" id="WP_068911718.1">
    <property type="nucleotide sequence ID" value="NZ_MBEW02000001.1"/>
</dbReference>
<dbReference type="InterPro" id="IPR029000">
    <property type="entry name" value="Cyclophilin-like_dom_sf"/>
</dbReference>
<comment type="caution">
    <text evidence="6">The sequence shown here is derived from an EMBL/GenBank/DDBJ whole genome shotgun (WGS) entry which is preliminary data.</text>
</comment>
<evidence type="ECO:0000259" key="5">
    <source>
        <dbReference type="SMART" id="SM00797"/>
    </source>
</evidence>
<evidence type="ECO:0000313" key="6">
    <source>
        <dbReference type="EMBL" id="RDY22315.1"/>
    </source>
</evidence>
<dbReference type="Proteomes" id="UP000093352">
    <property type="component" value="Unassembled WGS sequence"/>
</dbReference>
<dbReference type="AlphaFoldDB" id="A0A371IPA6"/>
<dbReference type="InterPro" id="IPR052708">
    <property type="entry name" value="PxpC"/>
</dbReference>
<keyword evidence="2" id="KW-0378">Hydrolase</keyword>
<feature type="region of interest" description="Disordered" evidence="4">
    <location>
        <begin position="318"/>
        <end position="340"/>
    </location>
</feature>
<dbReference type="STRING" id="1871336.BBG48_01230"/>
<reference evidence="6 7" key="1">
    <citation type="journal article" date="2016" name="Genome Announc.">
        <title>Draft Genome Sequence of Criibacterium bergeronii gen. nov., sp. nov., Strain CCRI-22567T, Isolated from a Vaginal Sample from a Woman with Bacterial Vaginosis.</title>
        <authorList>
            <person name="Maheux A.F."/>
            <person name="Berube E."/>
            <person name="Boudreau D.K."/>
            <person name="Raymond F."/>
            <person name="Corbeil J."/>
            <person name="Roy P.H."/>
            <person name="Boissinot M."/>
            <person name="Omar R.F."/>
        </authorList>
    </citation>
    <scope>NUCLEOTIDE SEQUENCE [LARGE SCALE GENOMIC DNA]</scope>
    <source>
        <strain evidence="6 7">CCRI-22567</strain>
    </source>
</reference>
<dbReference type="SUPFAM" id="SSF50891">
    <property type="entry name" value="Cyclophilin-like"/>
    <property type="match status" value="1"/>
</dbReference>
<dbReference type="NCBIfam" id="TIGR00724">
    <property type="entry name" value="urea_amlyse_rel"/>
    <property type="match status" value="1"/>
</dbReference>